<dbReference type="InterPro" id="IPR013249">
    <property type="entry name" value="RNA_pol_sigma70_r4_t2"/>
</dbReference>
<dbReference type="AlphaFoldDB" id="A0A3D4SWN1"/>
<dbReference type="GO" id="GO:0003677">
    <property type="term" value="F:DNA binding"/>
    <property type="evidence" value="ECO:0007669"/>
    <property type="project" value="UniProtKB-KW"/>
</dbReference>
<comment type="subunit">
    <text evidence="2">Interacts transiently with the RNA polymerase catalytic core formed by RpoA, RpoB, RpoC and RpoZ (2 alpha, 1 beta, 1 beta' and 1 omega subunit) to form the RNA polymerase holoenzyme that can initiate transcription.</text>
</comment>
<dbReference type="EMBL" id="DQID01000027">
    <property type="protein sequence ID" value="HCT13427.1"/>
    <property type="molecule type" value="Genomic_DNA"/>
</dbReference>
<sequence length="280" mass="29574">MSTGEYLAERPRLLGLAYTVLGSWQDAEDAVSEAWLRLAGQEPDDPAAWLTTVVSRLALDAATTAAKRRETYVGPWLPEAVLAGAGTDTGPQEQALLGEQVDLAFVRLLQSLSPVDRVIVVLADVAGLEHREIAGIVGTTAPATRQRLRRARSALARSDDGGRPAGADRATLEALASALNDGDLGSLVEQLSGGCVLWTDAGGLTRAARNPIRGQDKVNRFLAGLIAKFGMPQVSVVDAVGGPVLRAVSTDMTRIITVEVVDGQVTGLQIQQNPGKIIRR</sequence>
<keyword evidence="4" id="KW-0731">Sigma factor</keyword>
<dbReference type="NCBIfam" id="TIGR02937">
    <property type="entry name" value="sigma70-ECF"/>
    <property type="match status" value="1"/>
</dbReference>
<dbReference type="GO" id="GO:0006352">
    <property type="term" value="P:DNA-templated transcription initiation"/>
    <property type="evidence" value="ECO:0007669"/>
    <property type="project" value="InterPro"/>
</dbReference>
<evidence type="ECO:0000256" key="2">
    <source>
        <dbReference type="ARBA" id="ARBA00011344"/>
    </source>
</evidence>
<proteinExistence type="inferred from homology"/>
<gene>
    <name evidence="9" type="ORF">DIW82_01170</name>
</gene>
<dbReference type="InterPro" id="IPR007627">
    <property type="entry name" value="RNA_pol_sigma70_r2"/>
</dbReference>
<evidence type="ECO:0000256" key="1">
    <source>
        <dbReference type="ARBA" id="ARBA00010641"/>
    </source>
</evidence>
<dbReference type="Pfam" id="PF08281">
    <property type="entry name" value="Sigma70_r4_2"/>
    <property type="match status" value="1"/>
</dbReference>
<feature type="domain" description="RNA polymerase sigma-70 region 2" evidence="7">
    <location>
        <begin position="8"/>
        <end position="66"/>
    </location>
</feature>
<dbReference type="SUPFAM" id="SSF88946">
    <property type="entry name" value="Sigma2 domain of RNA polymerase sigma factors"/>
    <property type="match status" value="1"/>
</dbReference>
<organism evidence="9 10">
    <name type="scientific">Corynebacterium nuruki</name>
    <dbReference type="NCBI Taxonomy" id="1032851"/>
    <lineage>
        <taxon>Bacteria</taxon>
        <taxon>Bacillati</taxon>
        <taxon>Actinomycetota</taxon>
        <taxon>Actinomycetes</taxon>
        <taxon>Mycobacteriales</taxon>
        <taxon>Corynebacteriaceae</taxon>
        <taxon>Corynebacterium</taxon>
    </lineage>
</organism>
<dbReference type="SUPFAM" id="SSF54427">
    <property type="entry name" value="NTF2-like"/>
    <property type="match status" value="1"/>
</dbReference>
<dbReference type="PANTHER" id="PTHR30173:SF36">
    <property type="entry name" value="ECF RNA POLYMERASE SIGMA FACTOR SIGJ"/>
    <property type="match status" value="1"/>
</dbReference>
<dbReference type="InterPro" id="IPR032710">
    <property type="entry name" value="NTF2-like_dom_sf"/>
</dbReference>
<name>A0A3D4SWN1_9CORY</name>
<protein>
    <submittedName>
        <fullName evidence="9">RNA polymerase subunit sigma-24</fullName>
    </submittedName>
</protein>
<evidence type="ECO:0000259" key="8">
    <source>
        <dbReference type="Pfam" id="PF08281"/>
    </source>
</evidence>
<keyword evidence="5" id="KW-0238">DNA-binding</keyword>
<evidence type="ECO:0000256" key="6">
    <source>
        <dbReference type="ARBA" id="ARBA00023163"/>
    </source>
</evidence>
<dbReference type="SUPFAM" id="SSF88659">
    <property type="entry name" value="Sigma3 and sigma4 domains of RNA polymerase sigma factors"/>
    <property type="match status" value="1"/>
</dbReference>
<dbReference type="Gene3D" id="1.10.1740.10">
    <property type="match status" value="1"/>
</dbReference>
<dbReference type="STRING" id="863239.GCA_000213935_02126"/>
<reference evidence="9 10" key="1">
    <citation type="journal article" date="2018" name="Nat. Biotechnol.">
        <title>A standardized bacterial taxonomy based on genome phylogeny substantially revises the tree of life.</title>
        <authorList>
            <person name="Parks D.H."/>
            <person name="Chuvochina M."/>
            <person name="Waite D.W."/>
            <person name="Rinke C."/>
            <person name="Skarshewski A."/>
            <person name="Chaumeil P.A."/>
            <person name="Hugenholtz P."/>
        </authorList>
    </citation>
    <scope>NUCLEOTIDE SEQUENCE [LARGE SCALE GENOMIC DNA]</scope>
    <source>
        <strain evidence="9">UBA11247</strain>
    </source>
</reference>
<evidence type="ECO:0000313" key="9">
    <source>
        <dbReference type="EMBL" id="HCT13427.1"/>
    </source>
</evidence>
<dbReference type="RefSeq" id="WP_010119421.1">
    <property type="nucleotide sequence ID" value="NZ_DAITTW010000123.1"/>
</dbReference>
<evidence type="ECO:0000259" key="7">
    <source>
        <dbReference type="Pfam" id="PF04542"/>
    </source>
</evidence>
<dbReference type="InterPro" id="IPR014284">
    <property type="entry name" value="RNA_pol_sigma-70_dom"/>
</dbReference>
<dbReference type="InterPro" id="IPR052704">
    <property type="entry name" value="ECF_Sigma-70_Domain"/>
</dbReference>
<dbReference type="InterPro" id="IPR013325">
    <property type="entry name" value="RNA_pol_sigma_r2"/>
</dbReference>
<evidence type="ECO:0000256" key="4">
    <source>
        <dbReference type="ARBA" id="ARBA00023082"/>
    </source>
</evidence>
<evidence type="ECO:0000256" key="5">
    <source>
        <dbReference type="ARBA" id="ARBA00023125"/>
    </source>
</evidence>
<keyword evidence="6" id="KW-0804">Transcription</keyword>
<comment type="similarity">
    <text evidence="1">Belongs to the sigma-70 factor family. ECF subfamily.</text>
</comment>
<dbReference type="GO" id="GO:0016987">
    <property type="term" value="F:sigma factor activity"/>
    <property type="evidence" value="ECO:0007669"/>
    <property type="project" value="UniProtKB-KW"/>
</dbReference>
<feature type="domain" description="RNA polymerase sigma factor 70 region 4 type 2" evidence="8">
    <location>
        <begin position="104"/>
        <end position="155"/>
    </location>
</feature>
<dbReference type="PANTHER" id="PTHR30173">
    <property type="entry name" value="SIGMA 19 FACTOR"/>
    <property type="match status" value="1"/>
</dbReference>
<dbReference type="Gene3D" id="1.10.10.10">
    <property type="entry name" value="Winged helix-like DNA-binding domain superfamily/Winged helix DNA-binding domain"/>
    <property type="match status" value="1"/>
</dbReference>
<evidence type="ECO:0000313" key="10">
    <source>
        <dbReference type="Proteomes" id="UP000261739"/>
    </source>
</evidence>
<evidence type="ECO:0000256" key="3">
    <source>
        <dbReference type="ARBA" id="ARBA00023015"/>
    </source>
</evidence>
<dbReference type="Pfam" id="PF04542">
    <property type="entry name" value="Sigma70_r2"/>
    <property type="match status" value="1"/>
</dbReference>
<accession>A0A3D4SWN1</accession>
<dbReference type="InterPro" id="IPR036388">
    <property type="entry name" value="WH-like_DNA-bd_sf"/>
</dbReference>
<dbReference type="InterPro" id="IPR013324">
    <property type="entry name" value="RNA_pol_sigma_r3/r4-like"/>
</dbReference>
<dbReference type="Proteomes" id="UP000261739">
    <property type="component" value="Unassembled WGS sequence"/>
</dbReference>
<keyword evidence="3" id="KW-0805">Transcription regulation</keyword>
<comment type="caution">
    <text evidence="9">The sequence shown here is derived from an EMBL/GenBank/DDBJ whole genome shotgun (WGS) entry which is preliminary data.</text>
</comment>